<comment type="subcellular location">
    <subcellularLocation>
        <location evidence="1">Membrane</location>
    </subcellularLocation>
    <subcellularLocation>
        <location evidence="2">Secreted</location>
    </subcellularLocation>
</comment>
<keyword evidence="5" id="KW-1015">Disulfide bond</keyword>
<dbReference type="GO" id="GO:0016020">
    <property type="term" value="C:membrane"/>
    <property type="evidence" value="ECO:0007669"/>
    <property type="project" value="UniProtKB-SubCell"/>
</dbReference>
<keyword evidence="9" id="KW-1185">Reference proteome</keyword>
<evidence type="ECO:0000256" key="6">
    <source>
        <dbReference type="SAM" id="SignalP"/>
    </source>
</evidence>
<evidence type="ECO:0000256" key="3">
    <source>
        <dbReference type="ARBA" id="ARBA00022525"/>
    </source>
</evidence>
<evidence type="ECO:0000256" key="4">
    <source>
        <dbReference type="ARBA" id="ARBA00023136"/>
    </source>
</evidence>
<protein>
    <recommendedName>
        <fullName evidence="7">MACPF domain-containing protein</fullName>
    </recommendedName>
</protein>
<dbReference type="GO" id="GO:0005576">
    <property type="term" value="C:extracellular region"/>
    <property type="evidence" value="ECO:0007669"/>
    <property type="project" value="UniProtKB-SubCell"/>
</dbReference>
<evidence type="ECO:0000256" key="2">
    <source>
        <dbReference type="ARBA" id="ARBA00004613"/>
    </source>
</evidence>
<organism evidence="8 9">
    <name type="scientific">Triparma verrucosa</name>
    <dbReference type="NCBI Taxonomy" id="1606542"/>
    <lineage>
        <taxon>Eukaryota</taxon>
        <taxon>Sar</taxon>
        <taxon>Stramenopiles</taxon>
        <taxon>Ochrophyta</taxon>
        <taxon>Bolidophyceae</taxon>
        <taxon>Parmales</taxon>
        <taxon>Triparmaceae</taxon>
        <taxon>Triparma</taxon>
    </lineage>
</organism>
<feature type="domain" description="MACPF" evidence="7">
    <location>
        <begin position="15"/>
        <end position="349"/>
    </location>
</feature>
<dbReference type="InterPro" id="IPR020864">
    <property type="entry name" value="MACPF"/>
</dbReference>
<dbReference type="SMART" id="SM00457">
    <property type="entry name" value="MACPF"/>
    <property type="match status" value="1"/>
</dbReference>
<dbReference type="PROSITE" id="PS51412">
    <property type="entry name" value="MACPF_2"/>
    <property type="match status" value="1"/>
</dbReference>
<sequence>MTSTILLLLQTLATAAALNATADNFLQGQGFLGHGVNAIYMNPLVGSTNNGGAPEGLTKAQSVIEFKPSDHTVKWNGNDCTCPTGVDCDVYSSCGSSSDSFSAHGAKSYQESLMKSGGVSIGGAFKWLSGSFTASASYMSTVSDMEEHSYHYFYAKATCAMYHLKLQDFADISVTNAFKKGVASLSDDDDGTYYRVIEAFGTHYTTAVLIGGQMTKEDWFTAETVKHAESEGRSFEEMAKVSFVIVGGSEQYSTEKQTECKEEYDAKRVGTQEFYVGGAAFTNGDISKWYQALVGDLESVAPIGAGIEIMPISELLTADTFPEDKGIVGKKDKMEKMLESYCEWLGSNGKTCLMKPEDKEPTSDIKTEDLEGGPDIMMRRRWRLGPRCTGSGWDEAKMLELPDSRCRIGAVAVGDDIFLFCGFVGNTGGKSKVFKYSTARDSFAVMAPTDRPIGCVTAAAVTTEDGTAKIFYASMESRGFWVYELSADKHTVIDADINNLYCLTNSNDGESVWGLVGRHLYSIDASTGAKTTFSDNDFPDGINNW</sequence>
<feature type="chain" id="PRO_5040992632" description="MACPF domain-containing protein" evidence="6">
    <location>
        <begin position="18"/>
        <end position="545"/>
    </location>
</feature>
<name>A0A9W7CGK7_9STRA</name>
<dbReference type="AlphaFoldDB" id="A0A9W7CGK7"/>
<evidence type="ECO:0000256" key="5">
    <source>
        <dbReference type="ARBA" id="ARBA00023157"/>
    </source>
</evidence>
<reference evidence="9" key="1">
    <citation type="journal article" date="2023" name="Commun. Biol.">
        <title>Genome analysis of Parmales, the sister group of diatoms, reveals the evolutionary specialization of diatoms from phago-mixotrophs to photoautotrophs.</title>
        <authorList>
            <person name="Ban H."/>
            <person name="Sato S."/>
            <person name="Yoshikawa S."/>
            <person name="Yamada K."/>
            <person name="Nakamura Y."/>
            <person name="Ichinomiya M."/>
            <person name="Sato N."/>
            <person name="Blanc-Mathieu R."/>
            <person name="Endo H."/>
            <person name="Kuwata A."/>
            <person name="Ogata H."/>
        </authorList>
    </citation>
    <scope>NUCLEOTIDE SEQUENCE [LARGE SCALE GENOMIC DNA]</scope>
    <source>
        <strain evidence="9">NIES 3699</strain>
    </source>
</reference>
<dbReference type="EMBL" id="BRXX01000314">
    <property type="protein sequence ID" value="GMI04274.1"/>
    <property type="molecule type" value="Genomic_DNA"/>
</dbReference>
<dbReference type="SUPFAM" id="SSF117281">
    <property type="entry name" value="Kelch motif"/>
    <property type="match status" value="1"/>
</dbReference>
<proteinExistence type="predicted"/>
<keyword evidence="4" id="KW-0472">Membrane</keyword>
<dbReference type="Proteomes" id="UP001165160">
    <property type="component" value="Unassembled WGS sequence"/>
</dbReference>
<evidence type="ECO:0000259" key="7">
    <source>
        <dbReference type="PROSITE" id="PS51412"/>
    </source>
</evidence>
<dbReference type="PROSITE" id="PS00279">
    <property type="entry name" value="MACPF_1"/>
    <property type="match status" value="1"/>
</dbReference>
<dbReference type="Gene3D" id="2.120.10.80">
    <property type="entry name" value="Kelch-type beta propeller"/>
    <property type="match status" value="1"/>
</dbReference>
<dbReference type="InterPro" id="IPR020863">
    <property type="entry name" value="MACPF_CS"/>
</dbReference>
<dbReference type="InterPro" id="IPR015915">
    <property type="entry name" value="Kelch-typ_b-propeller"/>
</dbReference>
<evidence type="ECO:0000313" key="9">
    <source>
        <dbReference type="Proteomes" id="UP001165160"/>
    </source>
</evidence>
<comment type="caution">
    <text evidence="8">The sequence shown here is derived from an EMBL/GenBank/DDBJ whole genome shotgun (WGS) entry which is preliminary data.</text>
</comment>
<evidence type="ECO:0000313" key="8">
    <source>
        <dbReference type="EMBL" id="GMI04274.1"/>
    </source>
</evidence>
<evidence type="ECO:0000256" key="1">
    <source>
        <dbReference type="ARBA" id="ARBA00004370"/>
    </source>
</evidence>
<keyword evidence="6" id="KW-0732">Signal</keyword>
<dbReference type="Pfam" id="PF01823">
    <property type="entry name" value="MACPF"/>
    <property type="match status" value="1"/>
</dbReference>
<feature type="signal peptide" evidence="6">
    <location>
        <begin position="1"/>
        <end position="17"/>
    </location>
</feature>
<accession>A0A9W7CGK7</accession>
<gene>
    <name evidence="8" type="ORF">TrVE_jg1520</name>
</gene>
<keyword evidence="3" id="KW-0964">Secreted</keyword>